<proteinExistence type="predicted"/>
<gene>
    <name evidence="1" type="ORF">HGG76_27190</name>
</gene>
<comment type="caution">
    <text evidence="1">The sequence shown here is derived from an EMBL/GenBank/DDBJ whole genome shotgun (WGS) entry which is preliminary data.</text>
</comment>
<evidence type="ECO:0000313" key="2">
    <source>
        <dbReference type="Proteomes" id="UP000558475"/>
    </source>
</evidence>
<dbReference type="Proteomes" id="UP000558475">
    <property type="component" value="Unassembled WGS sequence"/>
</dbReference>
<evidence type="ECO:0000313" key="1">
    <source>
        <dbReference type="EMBL" id="NKW11288.1"/>
    </source>
</evidence>
<dbReference type="AlphaFoldDB" id="A0A7X6FT43"/>
<dbReference type="EMBL" id="JAAXZB010000005">
    <property type="protein sequence ID" value="NKW11288.1"/>
    <property type="molecule type" value="Genomic_DNA"/>
</dbReference>
<accession>A0A7X6FT43</accession>
<organism evidence="1 2">
    <name type="scientific">Brucella tritici</name>
    <dbReference type="NCBI Taxonomy" id="94626"/>
    <lineage>
        <taxon>Bacteria</taxon>
        <taxon>Pseudomonadati</taxon>
        <taxon>Pseudomonadota</taxon>
        <taxon>Alphaproteobacteria</taxon>
        <taxon>Hyphomicrobiales</taxon>
        <taxon>Brucellaceae</taxon>
        <taxon>Brucella/Ochrobactrum group</taxon>
        <taxon>Brucella</taxon>
    </lineage>
</organism>
<name>A0A7X6FT43_9HYPH</name>
<sequence length="61" mass="6812">MNLIMNMPTVDALNTRADIDRILAKYDSLNEEQAKGIDYLLSSISPILNFEGSAERARPSQ</sequence>
<protein>
    <submittedName>
        <fullName evidence="1">Uncharacterized protein</fullName>
    </submittedName>
</protein>
<reference evidence="1 2" key="1">
    <citation type="submission" date="2020-04" db="EMBL/GenBank/DDBJ databases">
        <title>Whole genome sequencing of clinical and environmental type strains of Ochrobactrum.</title>
        <authorList>
            <person name="Dharne M."/>
        </authorList>
    </citation>
    <scope>NUCLEOTIDE SEQUENCE [LARGE SCALE GENOMIC DNA]</scope>
    <source>
        <strain evidence="1 2">DSM 13340</strain>
    </source>
</reference>